<name>A0A6L2J8A8_TANCI</name>
<sequence length="863" mass="97131">MAFVSSSSNNSNNSNGVNTTQGLITPMKLILLALSQPNSTHLVNEDLEQIHPDNLEEMDLKWQTAMLIMRAPRGRDNRSRDVIRKTVPVETPNSSALRPNQKLTALKNSYANKKVKTIWVKNVNNAKLKAVVNDVNVKAKHKAVKGKRGNAVKALACWGYTHKEGIDYNEVFAAVARVKAIRLFLAYASFKDFIVYHMDVNSAFLYGKIEEEVYVCQPPRFEDHDFPDKVYKVEKALYDLHHALRAWLDIMFAICACTRYQVTPKVSHLHVVKRIFRYLHGQPKLGLWYPKESLFDLGKNLEAGVPFYMFPRFIQVFMNHQLGDMSHHKGIFVNPSLTKKRKHKPRMKQRMETKVSPTKTNTKEHVSTPSNDQLPSGEDRMKLKELMELCTNLSNKVLDLKNEVIEMKSSYKAKIEELESRVEKLEEENMSLNKELKKVAKEMVEVMEIAKIIVDEVSTAGDELNATNKNHYCWCDPNDATTNTLQGTLPRSEGQKTVVISYVNAAIDNTAIGFKRRKEVSTHTQSFTSLKALFLDSKATYLQQRLSMPLLKNTLTCAGRPDATSRGGGTGRRASSGGGRTRGYFGDQHNARDDGLGGQVGGQHSEVNGGVNRVVDFSTIIAHQNQNGDAINDNIWGDVSRGCTYKEFLACNLKEYNGKGGSILYTRWIKKKESVHDMSGCRDGIEPNTIEKAMQIAGTLTNEAFRNGTIKKNPGKRGNVEEPNIEPSDLGFGYEIGIASGQLLEIDSVIRGCKLEIEGHMFDINLIPFGSGSFDVIIRMHWLSNHKVEIICHEKVVKEKKREEIVVVRDFPKVFLDDLSGLLPVYEIKFQIELVLGAMPVEKSPNHLAPSELEELLGQLKEL</sequence>
<dbReference type="Pfam" id="PF07727">
    <property type="entry name" value="RVT_2"/>
    <property type="match status" value="1"/>
</dbReference>
<accession>A0A6L2J8A8</accession>
<reference evidence="4" key="1">
    <citation type="journal article" date="2019" name="Sci. Rep.">
        <title>Draft genome of Tanacetum cinerariifolium, the natural source of mosquito coil.</title>
        <authorList>
            <person name="Yamashiro T."/>
            <person name="Shiraishi A."/>
            <person name="Satake H."/>
            <person name="Nakayama K."/>
        </authorList>
    </citation>
    <scope>NUCLEOTIDE SEQUENCE</scope>
</reference>
<feature type="region of interest" description="Disordered" evidence="2">
    <location>
        <begin position="338"/>
        <end position="378"/>
    </location>
</feature>
<feature type="domain" description="Reverse transcriptase Ty1/copia-type" evidence="3">
    <location>
        <begin position="136"/>
        <end position="267"/>
    </location>
</feature>
<organism evidence="4">
    <name type="scientific">Tanacetum cinerariifolium</name>
    <name type="common">Dalmatian daisy</name>
    <name type="synonym">Chrysanthemum cinerariifolium</name>
    <dbReference type="NCBI Taxonomy" id="118510"/>
    <lineage>
        <taxon>Eukaryota</taxon>
        <taxon>Viridiplantae</taxon>
        <taxon>Streptophyta</taxon>
        <taxon>Embryophyta</taxon>
        <taxon>Tracheophyta</taxon>
        <taxon>Spermatophyta</taxon>
        <taxon>Magnoliopsida</taxon>
        <taxon>eudicotyledons</taxon>
        <taxon>Gunneridae</taxon>
        <taxon>Pentapetalae</taxon>
        <taxon>asterids</taxon>
        <taxon>campanulids</taxon>
        <taxon>Asterales</taxon>
        <taxon>Asteraceae</taxon>
        <taxon>Asteroideae</taxon>
        <taxon>Anthemideae</taxon>
        <taxon>Anthemidinae</taxon>
        <taxon>Tanacetum</taxon>
    </lineage>
</organism>
<dbReference type="AlphaFoldDB" id="A0A6L2J8A8"/>
<feature type="coiled-coil region" evidence="1">
    <location>
        <begin position="383"/>
        <end position="442"/>
    </location>
</feature>
<dbReference type="PANTHER" id="PTHR15503:SF45">
    <property type="entry name" value="RNA-DIRECTED DNA POLYMERASE HOMOLOG"/>
    <property type="match status" value="1"/>
</dbReference>
<comment type="caution">
    <text evidence="4">The sequence shown here is derived from an EMBL/GenBank/DDBJ whole genome shotgun (WGS) entry which is preliminary data.</text>
</comment>
<dbReference type="EMBL" id="BKCJ010000428">
    <property type="protein sequence ID" value="GEU33109.1"/>
    <property type="molecule type" value="Genomic_DNA"/>
</dbReference>
<dbReference type="Gene3D" id="2.40.70.10">
    <property type="entry name" value="Acid Proteases"/>
    <property type="match status" value="1"/>
</dbReference>
<evidence type="ECO:0000259" key="3">
    <source>
        <dbReference type="Pfam" id="PF07727"/>
    </source>
</evidence>
<dbReference type="InterPro" id="IPR032567">
    <property type="entry name" value="RTL1-rel"/>
</dbReference>
<gene>
    <name evidence="4" type="ORF">Tci_005087</name>
</gene>
<dbReference type="PANTHER" id="PTHR15503">
    <property type="entry name" value="LDOC1 RELATED"/>
    <property type="match status" value="1"/>
</dbReference>
<evidence type="ECO:0000256" key="2">
    <source>
        <dbReference type="SAM" id="MobiDB-lite"/>
    </source>
</evidence>
<proteinExistence type="predicted"/>
<keyword evidence="1" id="KW-0175">Coiled coil</keyword>
<dbReference type="InterPro" id="IPR021109">
    <property type="entry name" value="Peptidase_aspartic_dom_sf"/>
</dbReference>
<feature type="compositionally biased region" description="Gly residues" evidence="2">
    <location>
        <begin position="566"/>
        <end position="581"/>
    </location>
</feature>
<evidence type="ECO:0000313" key="4">
    <source>
        <dbReference type="EMBL" id="GEU33109.1"/>
    </source>
</evidence>
<evidence type="ECO:0000256" key="1">
    <source>
        <dbReference type="SAM" id="Coils"/>
    </source>
</evidence>
<dbReference type="Pfam" id="PF08284">
    <property type="entry name" value="RVP_2"/>
    <property type="match status" value="1"/>
</dbReference>
<protein>
    <submittedName>
        <fullName evidence="4">Retrovirus-related Pol polyprotein from transposon TNT 1-94</fullName>
    </submittedName>
</protein>
<feature type="compositionally biased region" description="Basic residues" evidence="2">
    <location>
        <begin position="338"/>
        <end position="348"/>
    </location>
</feature>
<dbReference type="InterPro" id="IPR013103">
    <property type="entry name" value="RVT_2"/>
</dbReference>
<feature type="region of interest" description="Disordered" evidence="2">
    <location>
        <begin position="559"/>
        <end position="603"/>
    </location>
</feature>